<gene>
    <name evidence="2" type="ORF">LCGC14_2937560</name>
</gene>
<dbReference type="AlphaFoldDB" id="A0A0F8Y639"/>
<name>A0A0F8Y639_9ZZZZ</name>
<dbReference type="InterPro" id="IPR058240">
    <property type="entry name" value="rSAM_sf"/>
</dbReference>
<comment type="caution">
    <text evidence="2">The sequence shown here is derived from an EMBL/GenBank/DDBJ whole genome shotgun (WGS) entry which is preliminary data.</text>
</comment>
<proteinExistence type="predicted"/>
<reference evidence="2" key="1">
    <citation type="journal article" date="2015" name="Nature">
        <title>Complex archaea that bridge the gap between prokaryotes and eukaryotes.</title>
        <authorList>
            <person name="Spang A."/>
            <person name="Saw J.H."/>
            <person name="Jorgensen S.L."/>
            <person name="Zaremba-Niedzwiedzka K."/>
            <person name="Martijn J."/>
            <person name="Lind A.E."/>
            <person name="van Eijk R."/>
            <person name="Schleper C."/>
            <person name="Guy L."/>
            <person name="Ettema T.J."/>
        </authorList>
    </citation>
    <scope>NUCLEOTIDE SEQUENCE</scope>
</reference>
<feature type="region of interest" description="Disordered" evidence="1">
    <location>
        <begin position="1"/>
        <end position="22"/>
    </location>
</feature>
<organism evidence="2">
    <name type="scientific">marine sediment metagenome</name>
    <dbReference type="NCBI Taxonomy" id="412755"/>
    <lineage>
        <taxon>unclassified sequences</taxon>
        <taxon>metagenomes</taxon>
        <taxon>ecological metagenomes</taxon>
    </lineage>
</organism>
<protein>
    <submittedName>
        <fullName evidence="2">Uncharacterized protein</fullName>
    </submittedName>
</protein>
<sequence length="133" mass="15474">MLQHARHATTPARPVEPRLRQEGMESVSQTLKFIKDNKIEHYDINVLAPFPGTPVWDYALSRGLVSNDMDWSRVDYHFTANPIILSEKISRQEIEAVLTKVETKRKRAKAQRSMMNIIKHPYKYIIKSKVKSL</sequence>
<evidence type="ECO:0000256" key="1">
    <source>
        <dbReference type="SAM" id="MobiDB-lite"/>
    </source>
</evidence>
<dbReference type="SUPFAM" id="SSF102114">
    <property type="entry name" value="Radical SAM enzymes"/>
    <property type="match status" value="1"/>
</dbReference>
<dbReference type="EMBL" id="LAZR01058823">
    <property type="protein sequence ID" value="KKK69085.1"/>
    <property type="molecule type" value="Genomic_DNA"/>
</dbReference>
<accession>A0A0F8Y639</accession>
<evidence type="ECO:0000313" key="2">
    <source>
        <dbReference type="EMBL" id="KKK69085.1"/>
    </source>
</evidence>